<dbReference type="SUPFAM" id="SSF56436">
    <property type="entry name" value="C-type lectin-like"/>
    <property type="match status" value="1"/>
</dbReference>
<evidence type="ECO:0000313" key="1">
    <source>
        <dbReference type="EMBL" id="RUS69747.1"/>
    </source>
</evidence>
<proteinExistence type="predicted"/>
<sequence>MELFDCNEKHYYICAKDLKDIQPYDKWDQIGHILYTTVFDKKDQYEARMDCDWKGEKPVLIEHHKTYFIKNSFAAAFAWMTMVPLKLIKNPKDSIWYWTAGQPALKMHWVGGPNSR</sequence>
<dbReference type="AlphaFoldDB" id="A0A3S0Z5E3"/>
<evidence type="ECO:0008006" key="3">
    <source>
        <dbReference type="Google" id="ProtNLM"/>
    </source>
</evidence>
<evidence type="ECO:0000313" key="2">
    <source>
        <dbReference type="Proteomes" id="UP000271974"/>
    </source>
</evidence>
<organism evidence="1 2">
    <name type="scientific">Elysia chlorotica</name>
    <name type="common">Eastern emerald elysia</name>
    <name type="synonym">Sea slug</name>
    <dbReference type="NCBI Taxonomy" id="188477"/>
    <lineage>
        <taxon>Eukaryota</taxon>
        <taxon>Metazoa</taxon>
        <taxon>Spiralia</taxon>
        <taxon>Lophotrochozoa</taxon>
        <taxon>Mollusca</taxon>
        <taxon>Gastropoda</taxon>
        <taxon>Heterobranchia</taxon>
        <taxon>Euthyneura</taxon>
        <taxon>Panpulmonata</taxon>
        <taxon>Sacoglossa</taxon>
        <taxon>Placobranchoidea</taxon>
        <taxon>Plakobranchidae</taxon>
        <taxon>Elysia</taxon>
    </lineage>
</organism>
<protein>
    <recommendedName>
        <fullName evidence="3">C-type lectin domain-containing protein</fullName>
    </recommendedName>
</protein>
<accession>A0A3S0Z5E3</accession>
<dbReference type="InterPro" id="IPR016187">
    <property type="entry name" value="CTDL_fold"/>
</dbReference>
<keyword evidence="2" id="KW-1185">Reference proteome</keyword>
<comment type="caution">
    <text evidence="1">The sequence shown here is derived from an EMBL/GenBank/DDBJ whole genome shotgun (WGS) entry which is preliminary data.</text>
</comment>
<dbReference type="Proteomes" id="UP000271974">
    <property type="component" value="Unassembled WGS sequence"/>
</dbReference>
<dbReference type="EMBL" id="RQTK01001587">
    <property type="protein sequence ID" value="RUS69747.1"/>
    <property type="molecule type" value="Genomic_DNA"/>
</dbReference>
<dbReference type="InterPro" id="IPR016186">
    <property type="entry name" value="C-type_lectin-like/link_sf"/>
</dbReference>
<feature type="non-terminal residue" evidence="1">
    <location>
        <position position="116"/>
    </location>
</feature>
<name>A0A3S0Z5E3_ELYCH</name>
<reference evidence="1 2" key="1">
    <citation type="submission" date="2019-01" db="EMBL/GenBank/DDBJ databases">
        <title>A draft genome assembly of the solar-powered sea slug Elysia chlorotica.</title>
        <authorList>
            <person name="Cai H."/>
            <person name="Li Q."/>
            <person name="Fang X."/>
            <person name="Li J."/>
            <person name="Curtis N.E."/>
            <person name="Altenburger A."/>
            <person name="Shibata T."/>
            <person name="Feng M."/>
            <person name="Maeda T."/>
            <person name="Schwartz J.A."/>
            <person name="Shigenobu S."/>
            <person name="Lundholm N."/>
            <person name="Nishiyama T."/>
            <person name="Yang H."/>
            <person name="Hasebe M."/>
            <person name="Li S."/>
            <person name="Pierce S.K."/>
            <person name="Wang J."/>
        </authorList>
    </citation>
    <scope>NUCLEOTIDE SEQUENCE [LARGE SCALE GENOMIC DNA]</scope>
    <source>
        <strain evidence="1">EC2010</strain>
        <tissue evidence="1">Whole organism of an adult</tissue>
    </source>
</reference>
<gene>
    <name evidence="1" type="ORF">EGW08_022495</name>
</gene>
<dbReference type="Gene3D" id="3.10.100.10">
    <property type="entry name" value="Mannose-Binding Protein A, subunit A"/>
    <property type="match status" value="1"/>
</dbReference>